<protein>
    <submittedName>
        <fullName evidence="1">Uncharacterized protein</fullName>
    </submittedName>
</protein>
<proteinExistence type="predicted"/>
<evidence type="ECO:0000313" key="2">
    <source>
        <dbReference type="Proteomes" id="UP000245728"/>
    </source>
</evidence>
<gene>
    <name evidence="1" type="ORF">HMF8227_00336</name>
</gene>
<evidence type="ECO:0000313" key="1">
    <source>
        <dbReference type="EMBL" id="AWL10842.1"/>
    </source>
</evidence>
<sequence length="219" mass="25035">MDDFIRYTFKNTVEFHQQAMSRFRPCKPQGEMAEANLTFSFIHSALRTCPQAGWGLEVPFTDGDKSNSPWNKHIDGYLFVDNTLYLIEVKRDYPVSDFSDYVCKDLKRLSSPHLADAFVRMLDRPVYSQPLGQIKAVKAVLLADTWRAENVRYWASAELKGEKQRWLSELHRDVQAMPFTAGNSAAPYSLLIAQSDNLDSFLARMHARQSGSSEEECLV</sequence>
<dbReference type="OrthoDB" id="6401050at2"/>
<dbReference type="Proteomes" id="UP000245728">
    <property type="component" value="Chromosome"/>
</dbReference>
<organism evidence="1 2">
    <name type="scientific">Saliniradius amylolyticus</name>
    <dbReference type="NCBI Taxonomy" id="2183582"/>
    <lineage>
        <taxon>Bacteria</taxon>
        <taxon>Pseudomonadati</taxon>
        <taxon>Pseudomonadota</taxon>
        <taxon>Gammaproteobacteria</taxon>
        <taxon>Alteromonadales</taxon>
        <taxon>Alteromonadaceae</taxon>
        <taxon>Saliniradius</taxon>
    </lineage>
</organism>
<dbReference type="RefSeq" id="WP_109338528.1">
    <property type="nucleotide sequence ID" value="NZ_CP029347.1"/>
</dbReference>
<dbReference type="AlphaFoldDB" id="A0A2S2DZX7"/>
<reference evidence="1 2" key="1">
    <citation type="submission" date="2018-05" db="EMBL/GenBank/DDBJ databases">
        <title>Salinimonas sp. HMF8227 Genome sequencing and assembly.</title>
        <authorList>
            <person name="Kang H."/>
            <person name="Kang J."/>
            <person name="Cha I."/>
            <person name="Kim H."/>
            <person name="Joh K."/>
        </authorList>
    </citation>
    <scope>NUCLEOTIDE SEQUENCE [LARGE SCALE GENOMIC DNA]</scope>
    <source>
        <strain evidence="1 2">HMF8227</strain>
    </source>
</reference>
<dbReference type="EMBL" id="CP029347">
    <property type="protein sequence ID" value="AWL10842.1"/>
    <property type="molecule type" value="Genomic_DNA"/>
</dbReference>
<dbReference type="KEGG" id="salh:HMF8227_00336"/>
<keyword evidence="2" id="KW-1185">Reference proteome</keyword>
<accession>A0A2S2DZX7</accession>
<name>A0A2S2DZX7_9ALTE</name>